<keyword evidence="1" id="KW-0812">Transmembrane</keyword>
<keyword evidence="3" id="KW-1185">Reference proteome</keyword>
<reference evidence="2 3" key="1">
    <citation type="submission" date="2019-04" db="EMBL/GenBank/DDBJ databases">
        <title>Aspergillus burnettii sp. nov., novel species from soil in southeast Queensland.</title>
        <authorList>
            <person name="Gilchrist C.L.M."/>
            <person name="Pitt J.I."/>
            <person name="Lange L."/>
            <person name="Lacey H.J."/>
            <person name="Vuong D."/>
            <person name="Midgley D.J."/>
            <person name="Greenfield P."/>
            <person name="Bradbury M."/>
            <person name="Lacey E."/>
            <person name="Busk P.K."/>
            <person name="Pilgaard B."/>
            <person name="Chooi Y.H."/>
            <person name="Piggott A.M."/>
        </authorList>
    </citation>
    <scope>NUCLEOTIDE SEQUENCE [LARGE SCALE GENOMIC DNA]</scope>
    <source>
        <strain evidence="2 3">FRR 5400</strain>
    </source>
</reference>
<dbReference type="AlphaFoldDB" id="A0A8H6AGM8"/>
<keyword evidence="1" id="KW-1133">Transmembrane helix</keyword>
<proteinExistence type="predicted"/>
<evidence type="ECO:0000313" key="3">
    <source>
        <dbReference type="Proteomes" id="UP000541154"/>
    </source>
</evidence>
<sequence length="170" mass="18999">MEIIIFYLTLEKYVGTQSHTIHHCKSAKLLKLYSPPNHNNPHIQAGTPPNDQMARSPPIQSTKYNAAILATMNLVASFAERYLEPTLVRWLRLLTLVINSVVFIVAVFGAAKGQTGVAEQTSTRIRDATDLDDEKRLPNAGQGQEIKCVDSRVDIPGILWRDLVYNSEVQ</sequence>
<accession>A0A8H6AGM8</accession>
<organism evidence="2 3">
    <name type="scientific">Petromyces alliaceus</name>
    <name type="common">Aspergillus alliaceus</name>
    <dbReference type="NCBI Taxonomy" id="209559"/>
    <lineage>
        <taxon>Eukaryota</taxon>
        <taxon>Fungi</taxon>
        <taxon>Dikarya</taxon>
        <taxon>Ascomycota</taxon>
        <taxon>Pezizomycotina</taxon>
        <taxon>Eurotiomycetes</taxon>
        <taxon>Eurotiomycetidae</taxon>
        <taxon>Eurotiales</taxon>
        <taxon>Aspergillaceae</taxon>
        <taxon>Aspergillus</taxon>
        <taxon>Aspergillus subgen. Circumdati</taxon>
    </lineage>
</organism>
<protein>
    <submittedName>
        <fullName evidence="2">Uncharacterized protein</fullName>
    </submittedName>
</protein>
<comment type="caution">
    <text evidence="2">The sequence shown here is derived from an EMBL/GenBank/DDBJ whole genome shotgun (WGS) entry which is preliminary data.</text>
</comment>
<name>A0A8H6AGM8_PETAA</name>
<evidence type="ECO:0000313" key="2">
    <source>
        <dbReference type="EMBL" id="KAF5866995.1"/>
    </source>
</evidence>
<evidence type="ECO:0000256" key="1">
    <source>
        <dbReference type="SAM" id="Phobius"/>
    </source>
</evidence>
<feature type="transmembrane region" description="Helical" evidence="1">
    <location>
        <begin position="90"/>
        <end position="111"/>
    </location>
</feature>
<keyword evidence="1" id="KW-0472">Membrane</keyword>
<gene>
    <name evidence="2" type="ORF">ETB97_006840</name>
</gene>
<dbReference type="Proteomes" id="UP000541154">
    <property type="component" value="Unassembled WGS sequence"/>
</dbReference>
<dbReference type="EMBL" id="SPNV01000003">
    <property type="protein sequence ID" value="KAF5866995.1"/>
    <property type="molecule type" value="Genomic_DNA"/>
</dbReference>